<dbReference type="STRING" id="1452487.AVW16_11800"/>
<keyword evidence="2" id="KW-1185">Reference proteome</keyword>
<dbReference type="AlphaFoldDB" id="A0A165F5G4"/>
<dbReference type="RefSeq" id="WP_066612718.1">
    <property type="nucleotide sequence ID" value="NZ_LQQU01000024.1"/>
</dbReference>
<organism evidence="1 2">
    <name type="scientific">Crenobacter luteus</name>
    <dbReference type="NCBI Taxonomy" id="1452487"/>
    <lineage>
        <taxon>Bacteria</taxon>
        <taxon>Pseudomonadati</taxon>
        <taxon>Pseudomonadota</taxon>
        <taxon>Betaproteobacteria</taxon>
        <taxon>Neisseriales</taxon>
        <taxon>Neisseriaceae</taxon>
        <taxon>Crenobacter</taxon>
    </lineage>
</organism>
<name>A0A165F5G4_9NEIS</name>
<accession>A0A165F5G4</accession>
<evidence type="ECO:0008006" key="3">
    <source>
        <dbReference type="Google" id="ProtNLM"/>
    </source>
</evidence>
<comment type="caution">
    <text evidence="1">The sequence shown here is derived from an EMBL/GenBank/DDBJ whole genome shotgun (WGS) entry which is preliminary data.</text>
</comment>
<proteinExistence type="predicted"/>
<sequence length="177" mass="19460">MPLSSTQIGAIGENLLVNAVMKASDGRLSPFQPLADNDGLDVLFFDKVTGNSVAIQLKCRTVSIRKRNSEERGNVVHFQVWQATFNEARCAYLVAALFNEELTHFVATWFIPMALLPEVGKDISGKWVIRPSKAEGSSDRYTPYRCLTAAELAKRIIAVCESNQAAAFSSPMANHLV</sequence>
<dbReference type="OrthoDB" id="9131313at2"/>
<evidence type="ECO:0000313" key="1">
    <source>
        <dbReference type="EMBL" id="KZE31453.1"/>
    </source>
</evidence>
<dbReference type="Proteomes" id="UP000076625">
    <property type="component" value="Unassembled WGS sequence"/>
</dbReference>
<protein>
    <recommendedName>
        <fullName evidence="3">DUF4365 domain-containing protein</fullName>
    </recommendedName>
</protein>
<gene>
    <name evidence="1" type="ORF">AVW16_11800</name>
</gene>
<reference evidence="2" key="1">
    <citation type="submission" date="2016-01" db="EMBL/GenBank/DDBJ databases">
        <title>Draft genome of Chromobacterium sp. F49.</title>
        <authorList>
            <person name="Hong K.W."/>
        </authorList>
    </citation>
    <scope>NUCLEOTIDE SEQUENCE [LARGE SCALE GENOMIC DNA]</scope>
    <source>
        <strain evidence="2">CN10</strain>
    </source>
</reference>
<evidence type="ECO:0000313" key="2">
    <source>
        <dbReference type="Proteomes" id="UP000076625"/>
    </source>
</evidence>
<dbReference type="EMBL" id="LQQU01000024">
    <property type="protein sequence ID" value="KZE31453.1"/>
    <property type="molecule type" value="Genomic_DNA"/>
</dbReference>